<dbReference type="SUPFAM" id="SSF55874">
    <property type="entry name" value="ATPase domain of HSP90 chaperone/DNA topoisomerase II/histidine kinase"/>
    <property type="match status" value="1"/>
</dbReference>
<evidence type="ECO:0000256" key="4">
    <source>
        <dbReference type="ARBA" id="ARBA00022475"/>
    </source>
</evidence>
<keyword evidence="10 11" id="KW-0472">Membrane</keyword>
<comment type="catalytic activity">
    <reaction evidence="1">
        <text>ATP + protein L-histidine = ADP + protein N-phospho-L-histidine.</text>
        <dbReference type="EC" id="2.7.13.3"/>
    </reaction>
</comment>
<name>A0A1W1DVD4_9ZZZZ</name>
<proteinExistence type="predicted"/>
<evidence type="ECO:0000256" key="3">
    <source>
        <dbReference type="ARBA" id="ARBA00012438"/>
    </source>
</evidence>
<sequence length="491" mass="55265">MNLLRPTLGVKVFISYLIISSGIAWYLVDSAPDKLSKGIDKAAEEVMIDTANLLAQTLTFDIENDQINIEKFDRITSSYLSRKFDAKIYDFAKKQASLQIYITNLKGQVIYDSTGRYVGEDFSRDNDVYLTLKGKYGSRSSAYDRDNKNPTSEEKAFYVAAPIYHKGARFGSLTVVKQASKLRAFSITQEEQIEYYAMVIFLISLLFGLGISLMVSRSTKKLIKYTTSLSKGENVASPNIRQAEFSDLSKAIEKLRAELEDKEYIEEFISIMAHEIRSPITGIRLTAETLLLPMDDKQRTHFIKNILDANSRMDLLVSRILDLSKLERRDALDNVEEMSVKRLIKNVLNSPTRKGAIKSKSIEVKFDIENDAKIEVEAILAEQAISNIVDNAISFTPKGSSIQIKVRESNHAVQINVTDEGQGIPDYARGRIFTRFYSVARPDTGKRGNGLGLRFVNKIMNLHGGSVTLKNRFMKKEGAEAVLKFPIKLKG</sequence>
<dbReference type="CDD" id="cd00082">
    <property type="entry name" value="HisKA"/>
    <property type="match status" value="1"/>
</dbReference>
<dbReference type="InterPro" id="IPR004358">
    <property type="entry name" value="Sig_transdc_His_kin-like_C"/>
</dbReference>
<dbReference type="InterPro" id="IPR005467">
    <property type="entry name" value="His_kinase_dom"/>
</dbReference>
<evidence type="ECO:0000256" key="2">
    <source>
        <dbReference type="ARBA" id="ARBA00004651"/>
    </source>
</evidence>
<dbReference type="Pfam" id="PF00512">
    <property type="entry name" value="HisKA"/>
    <property type="match status" value="1"/>
</dbReference>
<feature type="transmembrane region" description="Helical" evidence="11">
    <location>
        <begin position="195"/>
        <end position="215"/>
    </location>
</feature>
<organism evidence="13">
    <name type="scientific">hydrothermal vent metagenome</name>
    <dbReference type="NCBI Taxonomy" id="652676"/>
    <lineage>
        <taxon>unclassified sequences</taxon>
        <taxon>metagenomes</taxon>
        <taxon>ecological metagenomes</taxon>
    </lineage>
</organism>
<evidence type="ECO:0000256" key="5">
    <source>
        <dbReference type="ARBA" id="ARBA00022553"/>
    </source>
</evidence>
<keyword evidence="7 11" id="KW-0812">Transmembrane</keyword>
<dbReference type="AlphaFoldDB" id="A0A1W1DVD4"/>
<evidence type="ECO:0000256" key="6">
    <source>
        <dbReference type="ARBA" id="ARBA00022679"/>
    </source>
</evidence>
<dbReference type="InterPro" id="IPR050428">
    <property type="entry name" value="TCS_sensor_his_kinase"/>
</dbReference>
<evidence type="ECO:0000256" key="7">
    <source>
        <dbReference type="ARBA" id="ARBA00022692"/>
    </source>
</evidence>
<evidence type="ECO:0000256" key="10">
    <source>
        <dbReference type="ARBA" id="ARBA00023136"/>
    </source>
</evidence>
<dbReference type="SUPFAM" id="SSF103190">
    <property type="entry name" value="Sensory domain-like"/>
    <property type="match status" value="1"/>
</dbReference>
<dbReference type="Gene3D" id="1.10.287.130">
    <property type="match status" value="1"/>
</dbReference>
<evidence type="ECO:0000256" key="9">
    <source>
        <dbReference type="ARBA" id="ARBA00022989"/>
    </source>
</evidence>
<evidence type="ECO:0000256" key="8">
    <source>
        <dbReference type="ARBA" id="ARBA00022777"/>
    </source>
</evidence>
<dbReference type="InterPro" id="IPR036890">
    <property type="entry name" value="HATPase_C_sf"/>
</dbReference>
<dbReference type="Pfam" id="PF02518">
    <property type="entry name" value="HATPase_c"/>
    <property type="match status" value="1"/>
</dbReference>
<dbReference type="Gene3D" id="3.30.565.10">
    <property type="entry name" value="Histidine kinase-like ATPase, C-terminal domain"/>
    <property type="match status" value="1"/>
</dbReference>
<keyword evidence="9 11" id="KW-1133">Transmembrane helix</keyword>
<dbReference type="EMBL" id="FPHX01000198">
    <property type="protein sequence ID" value="SFV85584.1"/>
    <property type="molecule type" value="Genomic_DNA"/>
</dbReference>
<gene>
    <name evidence="13" type="ORF">MNB_SUP05-9-1151</name>
</gene>
<keyword evidence="5" id="KW-0597">Phosphoprotein</keyword>
<dbReference type="SUPFAM" id="SSF47384">
    <property type="entry name" value="Homodimeric domain of signal transducing histidine kinase"/>
    <property type="match status" value="1"/>
</dbReference>
<evidence type="ECO:0000256" key="11">
    <source>
        <dbReference type="SAM" id="Phobius"/>
    </source>
</evidence>
<accession>A0A1W1DVD4</accession>
<dbReference type="GO" id="GO:0005886">
    <property type="term" value="C:plasma membrane"/>
    <property type="evidence" value="ECO:0007669"/>
    <property type="project" value="UniProtKB-SubCell"/>
</dbReference>
<feature type="domain" description="Histidine kinase" evidence="12">
    <location>
        <begin position="271"/>
        <end position="489"/>
    </location>
</feature>
<dbReference type="GO" id="GO:0000155">
    <property type="term" value="F:phosphorelay sensor kinase activity"/>
    <property type="evidence" value="ECO:0007669"/>
    <property type="project" value="InterPro"/>
</dbReference>
<feature type="transmembrane region" description="Helical" evidence="11">
    <location>
        <begin position="12"/>
        <end position="28"/>
    </location>
</feature>
<dbReference type="InterPro" id="IPR036097">
    <property type="entry name" value="HisK_dim/P_sf"/>
</dbReference>
<dbReference type="PANTHER" id="PTHR45436">
    <property type="entry name" value="SENSOR HISTIDINE KINASE YKOH"/>
    <property type="match status" value="1"/>
</dbReference>
<protein>
    <recommendedName>
        <fullName evidence="3">histidine kinase</fullName>
        <ecNumber evidence="3">2.7.13.3</ecNumber>
    </recommendedName>
</protein>
<dbReference type="PRINTS" id="PR00344">
    <property type="entry name" value="BCTRLSENSOR"/>
</dbReference>
<evidence type="ECO:0000313" key="13">
    <source>
        <dbReference type="EMBL" id="SFV85584.1"/>
    </source>
</evidence>
<dbReference type="InterPro" id="IPR003661">
    <property type="entry name" value="HisK_dim/P_dom"/>
</dbReference>
<comment type="subcellular location">
    <subcellularLocation>
        <location evidence="2">Cell membrane</location>
        <topology evidence="2">Multi-pass membrane protein</topology>
    </subcellularLocation>
</comment>
<dbReference type="NCBIfam" id="NF008312">
    <property type="entry name" value="PRK11100.1"/>
    <property type="match status" value="1"/>
</dbReference>
<dbReference type="PANTHER" id="PTHR45436:SF10">
    <property type="entry name" value="HISTIDINE KINASE"/>
    <property type="match status" value="1"/>
</dbReference>
<dbReference type="InterPro" id="IPR003594">
    <property type="entry name" value="HATPase_dom"/>
</dbReference>
<keyword evidence="6" id="KW-0808">Transferase</keyword>
<keyword evidence="8" id="KW-0418">Kinase</keyword>
<dbReference type="Gene3D" id="3.30.450.20">
    <property type="entry name" value="PAS domain"/>
    <property type="match status" value="1"/>
</dbReference>
<dbReference type="PROSITE" id="PS50109">
    <property type="entry name" value="HIS_KIN"/>
    <property type="match status" value="1"/>
</dbReference>
<keyword evidence="4" id="KW-1003">Cell membrane</keyword>
<dbReference type="EC" id="2.7.13.3" evidence="3"/>
<dbReference type="InterPro" id="IPR029151">
    <property type="entry name" value="Sensor-like_sf"/>
</dbReference>
<dbReference type="SMART" id="SM00388">
    <property type="entry name" value="HisKA"/>
    <property type="match status" value="1"/>
</dbReference>
<evidence type="ECO:0000256" key="1">
    <source>
        <dbReference type="ARBA" id="ARBA00000085"/>
    </source>
</evidence>
<evidence type="ECO:0000259" key="12">
    <source>
        <dbReference type="PROSITE" id="PS50109"/>
    </source>
</evidence>
<reference evidence="13" key="1">
    <citation type="submission" date="2016-10" db="EMBL/GenBank/DDBJ databases">
        <authorList>
            <person name="de Groot N.N."/>
        </authorList>
    </citation>
    <scope>NUCLEOTIDE SEQUENCE</scope>
</reference>
<dbReference type="SMART" id="SM00387">
    <property type="entry name" value="HATPase_c"/>
    <property type="match status" value="1"/>
</dbReference>